<dbReference type="Proteomes" id="UP001321804">
    <property type="component" value="Chromosome"/>
</dbReference>
<evidence type="ECO:0000313" key="9">
    <source>
        <dbReference type="EMBL" id="BDR56008.1"/>
    </source>
</evidence>
<reference evidence="9 10" key="1">
    <citation type="journal article" date="2023" name="Microbiol. Spectr.">
        <title>Symbiosis of Carpenter Bees with Uncharacterized Lactic Acid Bacteria Showing NAD Auxotrophy.</title>
        <authorList>
            <person name="Kawasaki S."/>
            <person name="Ozawa K."/>
            <person name="Mori T."/>
            <person name="Yamamoto A."/>
            <person name="Ito M."/>
            <person name="Ohkuma M."/>
            <person name="Sakamoto M."/>
            <person name="Matsutani M."/>
        </authorList>
    </citation>
    <scope>NUCLEOTIDE SEQUENCE [LARGE SCALE GENOMIC DNA]</scope>
    <source>
        <strain evidence="9 10">KimC2</strain>
    </source>
</reference>
<dbReference type="CDD" id="cd23110">
    <property type="entry name" value="GRP"/>
    <property type="match status" value="1"/>
</dbReference>
<feature type="transmembrane region" description="Helical" evidence="8">
    <location>
        <begin position="115"/>
        <end position="135"/>
    </location>
</feature>
<sequence>MYLLLAVLPAIFWGINPLIIKKINGHTSNEMFGTGLGALITSIGAFLIVGNISGLTLLTFGLSFISGAAWAIGQLGQFMSFRTIGISKTMPISTGLQLTGTSIIGVIAFGEWTGVINKVIGFAAIIVLIIGVYVISKTGKQTKDQNIKDYLPLFITSIGYWVYSCIPKAINVNGLQLFSIQMLGTFTVAIIYSLYKNNQVVKQKQSWLNIIPGILYGLASLAYIFAARKVGVNTAFVIGQLNVVISTLGSIFILKEHQKGKDLVKTISGLALILIASCVTAFL</sequence>
<gene>
    <name evidence="9" type="ORF">KIMC2_05700</name>
</gene>
<accession>A0AAU9CXL0</accession>
<evidence type="ECO:0000256" key="2">
    <source>
        <dbReference type="ARBA" id="ARBA00006117"/>
    </source>
</evidence>
<evidence type="ECO:0000256" key="5">
    <source>
        <dbReference type="ARBA" id="ARBA00022692"/>
    </source>
</evidence>
<evidence type="ECO:0000256" key="6">
    <source>
        <dbReference type="ARBA" id="ARBA00022989"/>
    </source>
</evidence>
<feature type="transmembrane region" description="Helical" evidence="8">
    <location>
        <begin position="263"/>
        <end position="282"/>
    </location>
</feature>
<feature type="transmembrane region" description="Helical" evidence="8">
    <location>
        <begin position="175"/>
        <end position="195"/>
    </location>
</feature>
<dbReference type="GO" id="GO:0015144">
    <property type="term" value="F:carbohydrate transmembrane transporter activity"/>
    <property type="evidence" value="ECO:0007669"/>
    <property type="project" value="InterPro"/>
</dbReference>
<keyword evidence="6 8" id="KW-1133">Transmembrane helix</keyword>
<comment type="similarity">
    <text evidence="2">Belongs to the GRP transporter (TC 2.A.7.5) family.</text>
</comment>
<dbReference type="Gene3D" id="1.10.3730.20">
    <property type="match status" value="1"/>
</dbReference>
<comment type="subcellular location">
    <subcellularLocation>
        <location evidence="1">Cell membrane</location>
        <topology evidence="1">Multi-pass membrane protein</topology>
    </subcellularLocation>
</comment>
<keyword evidence="7 8" id="KW-0472">Membrane</keyword>
<dbReference type="KEGG" id="xak:KIMC2_05700"/>
<feature type="transmembrane region" description="Helical" evidence="8">
    <location>
        <begin position="147"/>
        <end position="163"/>
    </location>
</feature>
<evidence type="ECO:0000256" key="4">
    <source>
        <dbReference type="ARBA" id="ARBA00022597"/>
    </source>
</evidence>
<evidence type="ECO:0000313" key="10">
    <source>
        <dbReference type="Proteomes" id="UP001321804"/>
    </source>
</evidence>
<evidence type="ECO:0000256" key="1">
    <source>
        <dbReference type="ARBA" id="ARBA00004651"/>
    </source>
</evidence>
<keyword evidence="3" id="KW-0813">Transport</keyword>
<proteinExistence type="inferred from homology"/>
<organism evidence="9 10">
    <name type="scientific">Xylocopilactobacillus apis</name>
    <dbReference type="NCBI Taxonomy" id="2932183"/>
    <lineage>
        <taxon>Bacteria</taxon>
        <taxon>Bacillati</taxon>
        <taxon>Bacillota</taxon>
        <taxon>Bacilli</taxon>
        <taxon>Lactobacillales</taxon>
        <taxon>Lactobacillaceae</taxon>
        <taxon>Xylocopilactobacillus</taxon>
    </lineage>
</organism>
<protein>
    <submittedName>
        <fullName evidence="9">Sugar uptake protein</fullName>
    </submittedName>
</protein>
<keyword evidence="10" id="KW-1185">Reference proteome</keyword>
<keyword evidence="4" id="KW-0762">Sugar transport</keyword>
<dbReference type="Pfam" id="PF06800">
    <property type="entry name" value="Sugar_transport"/>
    <property type="match status" value="1"/>
</dbReference>
<name>A0AAU9CXL0_9LACO</name>
<dbReference type="EMBL" id="AP026801">
    <property type="protein sequence ID" value="BDR56008.1"/>
    <property type="molecule type" value="Genomic_DNA"/>
</dbReference>
<feature type="transmembrane region" description="Helical" evidence="8">
    <location>
        <begin position="207"/>
        <end position="226"/>
    </location>
</feature>
<dbReference type="RefSeq" id="WP_317697837.1">
    <property type="nucleotide sequence ID" value="NZ_AP026801.1"/>
</dbReference>
<feature type="transmembrane region" description="Helical" evidence="8">
    <location>
        <begin position="232"/>
        <end position="254"/>
    </location>
</feature>
<dbReference type="AlphaFoldDB" id="A0AAU9CXL0"/>
<keyword evidence="5 8" id="KW-0812">Transmembrane</keyword>
<evidence type="ECO:0000256" key="8">
    <source>
        <dbReference type="SAM" id="Phobius"/>
    </source>
</evidence>
<evidence type="ECO:0000256" key="3">
    <source>
        <dbReference type="ARBA" id="ARBA00022448"/>
    </source>
</evidence>
<dbReference type="GO" id="GO:0005886">
    <property type="term" value="C:plasma membrane"/>
    <property type="evidence" value="ECO:0007669"/>
    <property type="project" value="UniProtKB-SubCell"/>
</dbReference>
<dbReference type="InterPro" id="IPR010651">
    <property type="entry name" value="Sugar_transport"/>
</dbReference>
<feature type="transmembrane region" description="Helical" evidence="8">
    <location>
        <begin position="45"/>
        <end position="72"/>
    </location>
</feature>
<dbReference type="PANTHER" id="PTHR16119:SF17">
    <property type="entry name" value="TRANSMEMBRANE PROTEIN 144"/>
    <property type="match status" value="1"/>
</dbReference>
<dbReference type="PANTHER" id="PTHR16119">
    <property type="entry name" value="TRANSMEMBRANE PROTEIN 144"/>
    <property type="match status" value="1"/>
</dbReference>
<feature type="transmembrane region" description="Helical" evidence="8">
    <location>
        <begin position="92"/>
        <end position="109"/>
    </location>
</feature>
<evidence type="ECO:0000256" key="7">
    <source>
        <dbReference type="ARBA" id="ARBA00023136"/>
    </source>
</evidence>